<accession>A0ABT8A879</accession>
<comment type="caution">
    <text evidence="2">The sequence shown here is derived from an EMBL/GenBank/DDBJ whole genome shotgun (WGS) entry which is preliminary data.</text>
</comment>
<reference evidence="3" key="1">
    <citation type="journal article" date="2019" name="Int. J. Syst. Evol. Microbiol.">
        <title>The Global Catalogue of Microorganisms (GCM) 10K type strain sequencing project: providing services to taxonomists for standard genome sequencing and annotation.</title>
        <authorList>
            <consortium name="The Broad Institute Genomics Platform"/>
            <consortium name="The Broad Institute Genome Sequencing Center for Infectious Disease"/>
            <person name="Wu L."/>
            <person name="Ma J."/>
        </authorList>
    </citation>
    <scope>NUCLEOTIDE SEQUENCE [LARGE SCALE GENOMIC DNA]</scope>
    <source>
        <strain evidence="3">CECT 7131</strain>
    </source>
</reference>
<evidence type="ECO:0000313" key="2">
    <source>
        <dbReference type="EMBL" id="MDN3566019.1"/>
    </source>
</evidence>
<organism evidence="2 3">
    <name type="scientific">Paeniroseomonas aquatica</name>
    <dbReference type="NCBI Taxonomy" id="373043"/>
    <lineage>
        <taxon>Bacteria</taxon>
        <taxon>Pseudomonadati</taxon>
        <taxon>Pseudomonadota</taxon>
        <taxon>Alphaproteobacteria</taxon>
        <taxon>Acetobacterales</taxon>
        <taxon>Acetobacteraceae</taxon>
        <taxon>Paeniroseomonas</taxon>
    </lineage>
</organism>
<keyword evidence="3" id="KW-1185">Reference proteome</keyword>
<feature type="compositionally biased region" description="Basic and acidic residues" evidence="1">
    <location>
        <begin position="67"/>
        <end position="76"/>
    </location>
</feature>
<name>A0ABT8A879_9PROT</name>
<evidence type="ECO:0000256" key="1">
    <source>
        <dbReference type="SAM" id="MobiDB-lite"/>
    </source>
</evidence>
<dbReference type="EMBL" id="JAUFPN010000155">
    <property type="protein sequence ID" value="MDN3566019.1"/>
    <property type="molecule type" value="Genomic_DNA"/>
</dbReference>
<gene>
    <name evidence="2" type="ORF">QWZ14_16745</name>
</gene>
<dbReference type="Proteomes" id="UP001529369">
    <property type="component" value="Unassembled WGS sequence"/>
</dbReference>
<proteinExistence type="predicted"/>
<evidence type="ECO:0000313" key="3">
    <source>
        <dbReference type="Proteomes" id="UP001529369"/>
    </source>
</evidence>
<protein>
    <submittedName>
        <fullName evidence="2">Uncharacterized protein</fullName>
    </submittedName>
</protein>
<feature type="region of interest" description="Disordered" evidence="1">
    <location>
        <begin position="65"/>
        <end position="89"/>
    </location>
</feature>
<dbReference type="RefSeq" id="WP_290317911.1">
    <property type="nucleotide sequence ID" value="NZ_JAUFPN010000155.1"/>
</dbReference>
<sequence>MDATAGPRMVDSDDILGLIERLREEHPERAWPTDRQAKAAVLATFQISVGNDRLRALLNEARNSDLPTDHEADGSEAHPLASAERIRAQAAKAARDRRWRRKVEAMGHVPDQTDDLRRLFARAVQQARASDDPTEQIIAPLIRAFEQHEQSRVALLTKPDLAAAVAARAPEPDVGPDDDPDDLELLSLEVAIAQAKAAELEPDTAPDVATGAFAFSGAIAPDDEPDDLDFLTV</sequence>